<evidence type="ECO:0000313" key="2">
    <source>
        <dbReference type="Proteomes" id="UP001185254"/>
    </source>
</evidence>
<keyword evidence="2" id="KW-1185">Reference proteome</keyword>
<gene>
    <name evidence="1" type="ORF">J2776_005638</name>
</gene>
<dbReference type="EMBL" id="JAVDQN010000006">
    <property type="protein sequence ID" value="MDR6378916.1"/>
    <property type="molecule type" value="Genomic_DNA"/>
</dbReference>
<reference evidence="1 2" key="1">
    <citation type="submission" date="2023-07" db="EMBL/GenBank/DDBJ databases">
        <title>Sorghum-associated microbial communities from plants grown in Nebraska, USA.</title>
        <authorList>
            <person name="Schachtman D."/>
        </authorList>
    </citation>
    <scope>NUCLEOTIDE SEQUENCE [LARGE SCALE GENOMIC DNA]</scope>
    <source>
        <strain evidence="1 2">DS1039</strain>
    </source>
</reference>
<accession>A0ABU1L6R5</accession>
<proteinExistence type="predicted"/>
<organism evidence="1 2">
    <name type="scientific">Paraburkholderia caledonica</name>
    <dbReference type="NCBI Taxonomy" id="134536"/>
    <lineage>
        <taxon>Bacteria</taxon>
        <taxon>Pseudomonadati</taxon>
        <taxon>Pseudomonadota</taxon>
        <taxon>Betaproteobacteria</taxon>
        <taxon>Burkholderiales</taxon>
        <taxon>Burkholderiaceae</taxon>
        <taxon>Paraburkholderia</taxon>
    </lineage>
</organism>
<protein>
    <submittedName>
        <fullName evidence="1">Uncharacterized protein</fullName>
    </submittedName>
</protein>
<dbReference type="RefSeq" id="WP_310070885.1">
    <property type="nucleotide sequence ID" value="NZ_JAVDQN010000006.1"/>
</dbReference>
<sequence length="61" mass="6549">MMLRIDVVGDSLERGGEKLPYAGLVLTIGEAVRRFAVIGGTAYCETSRSAGTIEGWRSPAY</sequence>
<evidence type="ECO:0000313" key="1">
    <source>
        <dbReference type="EMBL" id="MDR6378916.1"/>
    </source>
</evidence>
<dbReference type="Proteomes" id="UP001185254">
    <property type="component" value="Unassembled WGS sequence"/>
</dbReference>
<comment type="caution">
    <text evidence="1">The sequence shown here is derived from an EMBL/GenBank/DDBJ whole genome shotgun (WGS) entry which is preliminary data.</text>
</comment>
<name>A0ABU1L6R5_9BURK</name>